<accession>A0AB34JMR5</accession>
<feature type="compositionally biased region" description="Basic and acidic residues" evidence="1">
    <location>
        <begin position="130"/>
        <end position="145"/>
    </location>
</feature>
<gene>
    <name evidence="2" type="ORF">AB1Y20_021624</name>
</gene>
<protein>
    <recommendedName>
        <fullName evidence="4">CCHC-type domain-containing protein</fullName>
    </recommendedName>
</protein>
<proteinExistence type="predicted"/>
<dbReference type="AlphaFoldDB" id="A0AB34JMR5"/>
<evidence type="ECO:0000313" key="2">
    <source>
        <dbReference type="EMBL" id="KAL1521979.1"/>
    </source>
</evidence>
<reference evidence="2 3" key="1">
    <citation type="journal article" date="2024" name="Science">
        <title>Giant polyketide synthase enzymes in the biosynthesis of giant marine polyether toxins.</title>
        <authorList>
            <person name="Fallon T.R."/>
            <person name="Shende V.V."/>
            <person name="Wierzbicki I.H."/>
            <person name="Pendleton A.L."/>
            <person name="Watervoot N.F."/>
            <person name="Auber R.P."/>
            <person name="Gonzalez D.J."/>
            <person name="Wisecaver J.H."/>
            <person name="Moore B.S."/>
        </authorList>
    </citation>
    <scope>NUCLEOTIDE SEQUENCE [LARGE SCALE GENOMIC DNA]</scope>
    <source>
        <strain evidence="2 3">12B1</strain>
    </source>
</reference>
<sequence length="187" mass="19512">MSDASSGVGHALYGGRDPQRGKTAKGGTGQSKGGKGKAKGSEATKRVWIDGKDDICTVCNGEENGGRHLRKDCPRSSLTSNTAGGRGNARLASSYPQLEYDEHDSVVLDAEAVARAFEDGLPSNDEETDTDQHGETESAVLDHHAAPAAVGTARVARGRGRGWFGSTSPPYTPSPPGQPPPSSCFLY</sequence>
<feature type="compositionally biased region" description="Pro residues" evidence="1">
    <location>
        <begin position="170"/>
        <end position="187"/>
    </location>
</feature>
<feature type="region of interest" description="Disordered" evidence="1">
    <location>
        <begin position="118"/>
        <end position="187"/>
    </location>
</feature>
<dbReference type="EMBL" id="JBGBPQ010000007">
    <property type="protein sequence ID" value="KAL1521979.1"/>
    <property type="molecule type" value="Genomic_DNA"/>
</dbReference>
<keyword evidence="3" id="KW-1185">Reference proteome</keyword>
<feature type="region of interest" description="Disordered" evidence="1">
    <location>
        <begin position="60"/>
        <end position="90"/>
    </location>
</feature>
<feature type="compositionally biased region" description="Low complexity" evidence="1">
    <location>
        <begin position="146"/>
        <end position="155"/>
    </location>
</feature>
<evidence type="ECO:0008006" key="4">
    <source>
        <dbReference type="Google" id="ProtNLM"/>
    </source>
</evidence>
<comment type="caution">
    <text evidence="2">The sequence shown here is derived from an EMBL/GenBank/DDBJ whole genome shotgun (WGS) entry which is preliminary data.</text>
</comment>
<organism evidence="2 3">
    <name type="scientific">Prymnesium parvum</name>
    <name type="common">Toxic golden alga</name>
    <dbReference type="NCBI Taxonomy" id="97485"/>
    <lineage>
        <taxon>Eukaryota</taxon>
        <taxon>Haptista</taxon>
        <taxon>Haptophyta</taxon>
        <taxon>Prymnesiophyceae</taxon>
        <taxon>Prymnesiales</taxon>
        <taxon>Prymnesiaceae</taxon>
        <taxon>Prymnesium</taxon>
    </lineage>
</organism>
<name>A0AB34JMR5_PRYPA</name>
<evidence type="ECO:0000313" key="3">
    <source>
        <dbReference type="Proteomes" id="UP001515480"/>
    </source>
</evidence>
<feature type="region of interest" description="Disordered" evidence="1">
    <location>
        <begin position="1"/>
        <end position="45"/>
    </location>
</feature>
<evidence type="ECO:0000256" key="1">
    <source>
        <dbReference type="SAM" id="MobiDB-lite"/>
    </source>
</evidence>
<dbReference type="Proteomes" id="UP001515480">
    <property type="component" value="Unassembled WGS sequence"/>
</dbReference>
<feature type="compositionally biased region" description="Gly residues" evidence="1">
    <location>
        <begin position="24"/>
        <end position="33"/>
    </location>
</feature>